<proteinExistence type="inferred from homology"/>
<dbReference type="RefSeq" id="XP_008718808.1">
    <property type="nucleotide sequence ID" value="XM_008720586.1"/>
</dbReference>
<feature type="signal peptide" evidence="5">
    <location>
        <begin position="1"/>
        <end position="18"/>
    </location>
</feature>
<dbReference type="CDD" id="cd11307">
    <property type="entry name" value="M35_Asp_f2_like"/>
    <property type="match status" value="1"/>
</dbReference>
<dbReference type="GO" id="GO:0009986">
    <property type="term" value="C:cell surface"/>
    <property type="evidence" value="ECO:0007669"/>
    <property type="project" value="TreeGrafter"/>
</dbReference>
<dbReference type="Proteomes" id="UP000030752">
    <property type="component" value="Unassembled WGS sequence"/>
</dbReference>
<dbReference type="PANTHER" id="PTHR39399:SF1">
    <property type="entry name" value="PROTEIN ZPS1"/>
    <property type="match status" value="1"/>
</dbReference>
<dbReference type="EMBL" id="KB822722">
    <property type="protein sequence ID" value="ETN38219.1"/>
    <property type="molecule type" value="Genomic_DNA"/>
</dbReference>
<dbReference type="GO" id="GO:0008270">
    <property type="term" value="F:zinc ion binding"/>
    <property type="evidence" value="ECO:0007669"/>
    <property type="project" value="TreeGrafter"/>
</dbReference>
<dbReference type="HOGENOM" id="CLU_048223_0_0_1"/>
<organism evidence="7 8">
    <name type="scientific">Cyphellophora europaea (strain CBS 101466)</name>
    <name type="common">Phialophora europaea</name>
    <dbReference type="NCBI Taxonomy" id="1220924"/>
    <lineage>
        <taxon>Eukaryota</taxon>
        <taxon>Fungi</taxon>
        <taxon>Dikarya</taxon>
        <taxon>Ascomycota</taxon>
        <taxon>Pezizomycotina</taxon>
        <taxon>Eurotiomycetes</taxon>
        <taxon>Chaetothyriomycetidae</taxon>
        <taxon>Chaetothyriales</taxon>
        <taxon>Cyphellophoraceae</taxon>
        <taxon>Cyphellophora</taxon>
    </lineage>
</organism>
<feature type="region of interest" description="Disordered" evidence="4">
    <location>
        <begin position="247"/>
        <end position="292"/>
    </location>
</feature>
<reference evidence="7 8" key="1">
    <citation type="submission" date="2013-03" db="EMBL/GenBank/DDBJ databases">
        <title>The Genome Sequence of Phialophora europaea CBS 101466.</title>
        <authorList>
            <consortium name="The Broad Institute Genomics Platform"/>
            <person name="Cuomo C."/>
            <person name="de Hoog S."/>
            <person name="Gorbushina A."/>
            <person name="Walker B."/>
            <person name="Young S.K."/>
            <person name="Zeng Q."/>
            <person name="Gargeya S."/>
            <person name="Fitzgerald M."/>
            <person name="Haas B."/>
            <person name="Abouelleil A."/>
            <person name="Allen A.W."/>
            <person name="Alvarado L."/>
            <person name="Arachchi H.M."/>
            <person name="Berlin A.M."/>
            <person name="Chapman S.B."/>
            <person name="Gainer-Dewar J."/>
            <person name="Goldberg J."/>
            <person name="Griggs A."/>
            <person name="Gujja S."/>
            <person name="Hansen M."/>
            <person name="Howarth C."/>
            <person name="Imamovic A."/>
            <person name="Ireland A."/>
            <person name="Larimer J."/>
            <person name="McCowan C."/>
            <person name="Murphy C."/>
            <person name="Pearson M."/>
            <person name="Poon T.W."/>
            <person name="Priest M."/>
            <person name="Roberts A."/>
            <person name="Saif S."/>
            <person name="Shea T."/>
            <person name="Sisk P."/>
            <person name="Sykes S."/>
            <person name="Wortman J."/>
            <person name="Nusbaum C."/>
            <person name="Birren B."/>
        </authorList>
    </citation>
    <scope>NUCLEOTIDE SEQUENCE [LARGE SCALE GENOMIC DNA]</scope>
    <source>
        <strain evidence="7 8">CBS 101466</strain>
    </source>
</reference>
<dbReference type="VEuPathDB" id="FungiDB:HMPREF1541_06250"/>
<dbReference type="eggNOG" id="ENOG502RTN8">
    <property type="taxonomic scope" value="Eukaryota"/>
</dbReference>
<evidence type="ECO:0000256" key="2">
    <source>
        <dbReference type="ARBA" id="ARBA00023180"/>
    </source>
</evidence>
<evidence type="ECO:0000313" key="7">
    <source>
        <dbReference type="EMBL" id="ETN38219.1"/>
    </source>
</evidence>
<evidence type="ECO:0000256" key="1">
    <source>
        <dbReference type="ARBA" id="ARBA00022729"/>
    </source>
</evidence>
<keyword evidence="2" id="KW-0325">Glycoprotein</keyword>
<feature type="compositionally biased region" description="Basic and acidic residues" evidence="4">
    <location>
        <begin position="279"/>
        <end position="292"/>
    </location>
</feature>
<dbReference type="InterPro" id="IPR039124">
    <property type="entry name" value="PRA1-like"/>
</dbReference>
<feature type="domain" description="Putative peptidase" evidence="6">
    <location>
        <begin position="10"/>
        <end position="246"/>
    </location>
</feature>
<evidence type="ECO:0000256" key="5">
    <source>
        <dbReference type="SAM" id="SignalP"/>
    </source>
</evidence>
<dbReference type="FunCoup" id="W2RR60">
    <property type="interactions" value="14"/>
</dbReference>
<gene>
    <name evidence="7" type="ORF">HMPREF1541_06250</name>
</gene>
<sequence>MVNLIAKTALLAATAVFAAPASRLEARQQHNITEEVEPWNAGAVTEYIIHESCNSTQATQIADGLREAVELAEHAKDHILRWGNNSELYRKYFGNDPPVAAIGSYDIVVNGDKNGVIFRCDNPDGNCAQEGWAGHWRGENATQETVICDLSYERRRWLSSMCGLGYDVANGATNTFWASDLLHRLYHIPSIGNGYIEHYLETYQEILDDAGQPGSNATHDSDVLQYFALDVYAYDIAVPGEGCSGEYVETSHDHGSATSTTSATPTSAEAATGTADVPENCHTHEGGELHCE</sequence>
<keyword evidence="1 5" id="KW-0732">Signal</keyword>
<dbReference type="AlphaFoldDB" id="W2RR60"/>
<dbReference type="GO" id="GO:0009277">
    <property type="term" value="C:fungal-type cell wall"/>
    <property type="evidence" value="ECO:0007669"/>
    <property type="project" value="TreeGrafter"/>
</dbReference>
<dbReference type="Gene3D" id="3.40.390.10">
    <property type="entry name" value="Collagenase (Catalytic Domain)"/>
    <property type="match status" value="1"/>
</dbReference>
<evidence type="ECO:0000313" key="8">
    <source>
        <dbReference type="Proteomes" id="UP000030752"/>
    </source>
</evidence>
<dbReference type="GO" id="GO:0005178">
    <property type="term" value="F:integrin binding"/>
    <property type="evidence" value="ECO:0007669"/>
    <property type="project" value="TreeGrafter"/>
</dbReference>
<dbReference type="InterPro" id="IPR029482">
    <property type="entry name" value="HRXXH"/>
</dbReference>
<evidence type="ECO:0000256" key="3">
    <source>
        <dbReference type="ARBA" id="ARBA00060890"/>
    </source>
</evidence>
<protein>
    <recommendedName>
        <fullName evidence="6">Putative peptidase domain-containing protein</fullName>
    </recommendedName>
</protein>
<dbReference type="InParanoid" id="W2RR60"/>
<feature type="compositionally biased region" description="Low complexity" evidence="4">
    <location>
        <begin position="256"/>
        <end position="275"/>
    </location>
</feature>
<dbReference type="STRING" id="1220924.W2RR60"/>
<dbReference type="GeneID" id="19973589"/>
<feature type="chain" id="PRO_5004823799" description="Putative peptidase domain-containing protein" evidence="5">
    <location>
        <begin position="19"/>
        <end position="292"/>
    </location>
</feature>
<dbReference type="PANTHER" id="PTHR39399">
    <property type="entry name" value="PROTEIN ZPS1"/>
    <property type="match status" value="1"/>
</dbReference>
<name>W2RR60_CYPE1</name>
<evidence type="ECO:0000256" key="4">
    <source>
        <dbReference type="SAM" id="MobiDB-lite"/>
    </source>
</evidence>
<accession>W2RR60</accession>
<keyword evidence="8" id="KW-1185">Reference proteome</keyword>
<dbReference type="OrthoDB" id="4689212at2759"/>
<comment type="similarity">
    <text evidence="3">Belongs to the ZPS1 family.</text>
</comment>
<dbReference type="GO" id="GO:0005576">
    <property type="term" value="C:extracellular region"/>
    <property type="evidence" value="ECO:0007669"/>
    <property type="project" value="TreeGrafter"/>
</dbReference>
<dbReference type="InterPro" id="IPR024079">
    <property type="entry name" value="MetalloPept_cat_dom_sf"/>
</dbReference>
<dbReference type="Pfam" id="PF13933">
    <property type="entry name" value="HRXXH"/>
    <property type="match status" value="1"/>
</dbReference>
<dbReference type="SUPFAM" id="SSF55486">
    <property type="entry name" value="Metalloproteases ('zincins'), catalytic domain"/>
    <property type="match status" value="1"/>
</dbReference>
<dbReference type="GO" id="GO:0008237">
    <property type="term" value="F:metallopeptidase activity"/>
    <property type="evidence" value="ECO:0007669"/>
    <property type="project" value="InterPro"/>
</dbReference>
<evidence type="ECO:0000259" key="6">
    <source>
        <dbReference type="Pfam" id="PF13933"/>
    </source>
</evidence>
<dbReference type="FunFam" id="3.40.390.10:FF:000043">
    <property type="entry name" value="Major allergen Asp F2"/>
    <property type="match status" value="1"/>
</dbReference>